<evidence type="ECO:0000313" key="3">
    <source>
        <dbReference type="Proteomes" id="UP000297703"/>
    </source>
</evidence>
<dbReference type="Proteomes" id="UP000297703">
    <property type="component" value="Unassembled WGS sequence"/>
</dbReference>
<protein>
    <submittedName>
        <fullName evidence="2">Osteocrin</fullName>
    </submittedName>
</protein>
<reference evidence="2 3" key="1">
    <citation type="submission" date="2019-04" db="EMBL/GenBank/DDBJ databases">
        <title>Draft genome of the big-headed turtle Platysternon megacephalum.</title>
        <authorList>
            <person name="Gong S."/>
        </authorList>
    </citation>
    <scope>NUCLEOTIDE SEQUENCE [LARGE SCALE GENOMIC DNA]</scope>
    <source>
        <strain evidence="2">DO16091913</strain>
        <tissue evidence="2">Muscle</tissue>
    </source>
</reference>
<keyword evidence="3" id="KW-1185">Reference proteome</keyword>
<organism evidence="2 3">
    <name type="scientific">Platysternon megacephalum</name>
    <name type="common">big-headed turtle</name>
    <dbReference type="NCBI Taxonomy" id="55544"/>
    <lineage>
        <taxon>Eukaryota</taxon>
        <taxon>Metazoa</taxon>
        <taxon>Chordata</taxon>
        <taxon>Craniata</taxon>
        <taxon>Vertebrata</taxon>
        <taxon>Euteleostomi</taxon>
        <taxon>Archelosauria</taxon>
        <taxon>Testudinata</taxon>
        <taxon>Testudines</taxon>
        <taxon>Cryptodira</taxon>
        <taxon>Durocryptodira</taxon>
        <taxon>Testudinoidea</taxon>
        <taxon>Platysternidae</taxon>
        <taxon>Platysternon</taxon>
    </lineage>
</organism>
<name>A0A4D9EH58_9SAUR</name>
<evidence type="ECO:0000256" key="1">
    <source>
        <dbReference type="SAM" id="MobiDB-lite"/>
    </source>
</evidence>
<gene>
    <name evidence="2" type="ORF">DR999_PMT11437</name>
</gene>
<dbReference type="EMBL" id="QXTE01000107">
    <property type="protein sequence ID" value="TFK05810.1"/>
    <property type="molecule type" value="Genomic_DNA"/>
</dbReference>
<feature type="region of interest" description="Disordered" evidence="1">
    <location>
        <begin position="151"/>
        <end position="173"/>
    </location>
</feature>
<dbReference type="AlphaFoldDB" id="A0A4D9EH58"/>
<evidence type="ECO:0000313" key="2">
    <source>
        <dbReference type="EMBL" id="TFK05810.1"/>
    </source>
</evidence>
<sequence>MGAANPRQDGAARPRAVVGRERPPAPPARLASKLLIPAQSGLVGRVIRRTADNVDFRAIIAGQIHRGCKRRRLQGSRGTRACHVGQCHGAGCQAEGADRPCRWRSEATPKLGAFPALRPDNSHKPSRRWLFGTEPQTARVCQERQLRALSLEGAIPPPGPASPPVLAEQQEQEAAGKLEVKLGSAAGFNSSR</sequence>
<reference evidence="2 3" key="2">
    <citation type="submission" date="2019-04" db="EMBL/GenBank/DDBJ databases">
        <title>The genome sequence of big-headed turtle.</title>
        <authorList>
            <person name="Gong S."/>
        </authorList>
    </citation>
    <scope>NUCLEOTIDE SEQUENCE [LARGE SCALE GENOMIC DNA]</scope>
    <source>
        <strain evidence="2">DO16091913</strain>
        <tissue evidence="2">Muscle</tissue>
    </source>
</reference>
<proteinExistence type="predicted"/>
<feature type="region of interest" description="Disordered" evidence="1">
    <location>
        <begin position="1"/>
        <end position="28"/>
    </location>
</feature>
<comment type="caution">
    <text evidence="2">The sequence shown here is derived from an EMBL/GenBank/DDBJ whole genome shotgun (WGS) entry which is preliminary data.</text>
</comment>
<accession>A0A4D9EH58</accession>